<accession>A0A0A0DDP3</accession>
<protein>
    <submittedName>
        <fullName evidence="1">Uncharacterized protein</fullName>
    </submittedName>
</protein>
<evidence type="ECO:0000313" key="1">
    <source>
        <dbReference type="EMBL" id="KGM36165.1"/>
    </source>
</evidence>
<dbReference type="Proteomes" id="UP000029995">
    <property type="component" value="Unassembled WGS sequence"/>
</dbReference>
<organism evidence="1 2">
    <name type="scientific">Inquilinus limosus MP06</name>
    <dbReference type="NCBI Taxonomy" id="1398085"/>
    <lineage>
        <taxon>Bacteria</taxon>
        <taxon>Pseudomonadati</taxon>
        <taxon>Pseudomonadota</taxon>
        <taxon>Alphaproteobacteria</taxon>
        <taxon>Rhodospirillales</taxon>
        <taxon>Rhodospirillaceae</taxon>
        <taxon>Inquilinus</taxon>
    </lineage>
</organism>
<dbReference type="AlphaFoldDB" id="A0A0A0DDP3"/>
<dbReference type="RefSeq" id="WP_034830587.1">
    <property type="nucleotide sequence ID" value="NZ_JANX01000001.1"/>
</dbReference>
<sequence length="141" mass="15720">MNVERLTELVRLLREPSQVPGVWGFWMGTWYEQFSGVEHVVNAEAYDEENNCGTTCCAMGLAGLHKSFQDQGLTYDPERAIFAVDGRRSNGFDAAAIFFDIPFDDALAIFDAHYSLYGTSDPSPEQVANVIERYIVDGSLP</sequence>
<proteinExistence type="predicted"/>
<evidence type="ECO:0000313" key="2">
    <source>
        <dbReference type="Proteomes" id="UP000029995"/>
    </source>
</evidence>
<comment type="caution">
    <text evidence="1">The sequence shown here is derived from an EMBL/GenBank/DDBJ whole genome shotgun (WGS) entry which is preliminary data.</text>
</comment>
<reference evidence="1 2" key="1">
    <citation type="submission" date="2014-01" db="EMBL/GenBank/DDBJ databases">
        <title>Genome sequence determination for a cystic fibrosis isolate, Inquilinus limosus.</title>
        <authorList>
            <person name="Pino M."/>
            <person name="Di Conza J."/>
            <person name="Gutkind G."/>
        </authorList>
    </citation>
    <scope>NUCLEOTIDE SEQUENCE [LARGE SCALE GENOMIC DNA]</scope>
    <source>
        <strain evidence="1 2">MP06</strain>
    </source>
</reference>
<dbReference type="EMBL" id="JANX01000001">
    <property type="protein sequence ID" value="KGM36165.1"/>
    <property type="molecule type" value="Genomic_DNA"/>
</dbReference>
<name>A0A0A0DDP3_9PROT</name>
<gene>
    <name evidence="1" type="ORF">P409_00525</name>
</gene>